<evidence type="ECO:0000313" key="1">
    <source>
        <dbReference type="EMBL" id="CAG8971800.1"/>
    </source>
</evidence>
<dbReference type="Proteomes" id="UP000701801">
    <property type="component" value="Unassembled WGS sequence"/>
</dbReference>
<gene>
    <name evidence="1" type="ORF">HYALB_00001910</name>
</gene>
<reference evidence="1" key="1">
    <citation type="submission" date="2021-07" db="EMBL/GenBank/DDBJ databases">
        <authorList>
            <person name="Durling M."/>
        </authorList>
    </citation>
    <scope>NUCLEOTIDE SEQUENCE</scope>
</reference>
<organism evidence="1 2">
    <name type="scientific">Hymenoscyphus albidus</name>
    <dbReference type="NCBI Taxonomy" id="595503"/>
    <lineage>
        <taxon>Eukaryota</taxon>
        <taxon>Fungi</taxon>
        <taxon>Dikarya</taxon>
        <taxon>Ascomycota</taxon>
        <taxon>Pezizomycotina</taxon>
        <taxon>Leotiomycetes</taxon>
        <taxon>Helotiales</taxon>
        <taxon>Helotiaceae</taxon>
        <taxon>Hymenoscyphus</taxon>
    </lineage>
</organism>
<protein>
    <submittedName>
        <fullName evidence="1">Uncharacterized protein</fullName>
    </submittedName>
</protein>
<sequence>MVNIIASLCHLARDPLYEHERLYQILPAANEAYNQPLGNMIEDWHDGSPSYRGYSSKAHRVHITFEKGITLDFKSPTNNEGPAIIAYSDHTLESGLTAINAYLADEDKKNICSENSGYD</sequence>
<keyword evidence="2" id="KW-1185">Reference proteome</keyword>
<dbReference type="EMBL" id="CAJVRM010000028">
    <property type="protein sequence ID" value="CAG8971800.1"/>
    <property type="molecule type" value="Genomic_DNA"/>
</dbReference>
<proteinExistence type="predicted"/>
<comment type="caution">
    <text evidence="1">The sequence shown here is derived from an EMBL/GenBank/DDBJ whole genome shotgun (WGS) entry which is preliminary data.</text>
</comment>
<accession>A0A9N9LER6</accession>
<name>A0A9N9LER6_9HELO</name>
<evidence type="ECO:0000313" key="2">
    <source>
        <dbReference type="Proteomes" id="UP000701801"/>
    </source>
</evidence>
<dbReference type="AlphaFoldDB" id="A0A9N9LER6"/>